<proteinExistence type="predicted"/>
<accession>A0A4Y8QY76</accession>
<organism evidence="1 2">
    <name type="scientific">Cellulosimicrobium funkei</name>
    <dbReference type="NCBI Taxonomy" id="264251"/>
    <lineage>
        <taxon>Bacteria</taxon>
        <taxon>Bacillati</taxon>
        <taxon>Actinomycetota</taxon>
        <taxon>Actinomycetes</taxon>
        <taxon>Micrococcales</taxon>
        <taxon>Promicromonosporaceae</taxon>
        <taxon>Cellulosimicrobium</taxon>
    </lineage>
</organism>
<dbReference type="SUPFAM" id="SSF75169">
    <property type="entry name" value="DsrEFH-like"/>
    <property type="match status" value="1"/>
</dbReference>
<evidence type="ECO:0000313" key="1">
    <source>
        <dbReference type="EMBL" id="TFF05083.1"/>
    </source>
</evidence>
<keyword evidence="2" id="KW-1185">Reference proteome</keyword>
<comment type="caution">
    <text evidence="1">The sequence shown here is derived from an EMBL/GenBank/DDBJ whole genome shotgun (WGS) entry which is preliminary data.</text>
</comment>
<gene>
    <name evidence="1" type="ORF">E1O70_17425</name>
</gene>
<name>A0A4Y8QY76_9MICO</name>
<dbReference type="InterPro" id="IPR003787">
    <property type="entry name" value="Sulphur_relay_DsrE/F-like"/>
</dbReference>
<protein>
    <submittedName>
        <fullName evidence="1">Sulfur reduction protein DsrE</fullName>
    </submittedName>
</protein>
<dbReference type="EMBL" id="SOZH01000011">
    <property type="protein sequence ID" value="TFF05083.1"/>
    <property type="molecule type" value="Genomic_DNA"/>
</dbReference>
<dbReference type="InterPro" id="IPR027396">
    <property type="entry name" value="DsrEFH-like"/>
</dbReference>
<evidence type="ECO:0000313" key="2">
    <source>
        <dbReference type="Proteomes" id="UP000298003"/>
    </source>
</evidence>
<dbReference type="Proteomes" id="UP000298003">
    <property type="component" value="Unassembled WGS sequence"/>
</dbReference>
<dbReference type="Pfam" id="PF02635">
    <property type="entry name" value="DsrE"/>
    <property type="match status" value="1"/>
</dbReference>
<dbReference type="Gene3D" id="3.40.1260.10">
    <property type="entry name" value="DsrEFH-like"/>
    <property type="match status" value="1"/>
</dbReference>
<reference evidence="1 2" key="1">
    <citation type="submission" date="2019-03" db="EMBL/GenBank/DDBJ databases">
        <title>Cellulosimicrobium funkei JCM14302 Assembly.</title>
        <authorList>
            <person name="Dou T."/>
        </authorList>
    </citation>
    <scope>NUCLEOTIDE SEQUENCE [LARGE SCALE GENOMIC DNA]</scope>
    <source>
        <strain evidence="1 2">JCM 14302</strain>
    </source>
</reference>
<dbReference type="AlphaFoldDB" id="A0A4Y8QY76"/>
<sequence>MRAILPAGRRPHAVAVVTRGATLGRVTDSTFPAAAPRSRSLVVKTTSGLDRPEAANQAFTVAAAAVAAGVEVSVWLTGEAAWFGVPGRAAELELEHAAPLPDLLDAVLAAGTLTVCTQCAARRGITADDVLPGVRIAGAAVFVEEALREGAQALVY</sequence>